<evidence type="ECO:0000313" key="7">
    <source>
        <dbReference type="Proteomes" id="UP000757540"/>
    </source>
</evidence>
<dbReference type="PANTHER" id="PTHR43046">
    <property type="entry name" value="GDP-MANNOSE MANNOSYL HYDROLASE"/>
    <property type="match status" value="1"/>
</dbReference>
<dbReference type="InterPro" id="IPR015797">
    <property type="entry name" value="NUDIX_hydrolase-like_dom_sf"/>
</dbReference>
<dbReference type="SUPFAM" id="SSF55811">
    <property type="entry name" value="Nudix"/>
    <property type="match status" value="1"/>
</dbReference>
<dbReference type="CDD" id="cd04685">
    <property type="entry name" value="NUDIX_Hydrolase"/>
    <property type="match status" value="1"/>
</dbReference>
<evidence type="ECO:0000256" key="3">
    <source>
        <dbReference type="ARBA" id="ARBA00022842"/>
    </source>
</evidence>
<feature type="domain" description="Nudix hydrolase" evidence="5">
    <location>
        <begin position="67"/>
        <end position="209"/>
    </location>
</feature>
<evidence type="ECO:0000256" key="2">
    <source>
        <dbReference type="ARBA" id="ARBA00022801"/>
    </source>
</evidence>
<accession>A0ABX2A7P5</accession>
<dbReference type="Gene3D" id="3.90.79.10">
    <property type="entry name" value="Nucleoside Triphosphate Pyrophosphohydrolase"/>
    <property type="match status" value="1"/>
</dbReference>
<name>A0ABX2A7P5_9MICO</name>
<feature type="compositionally biased region" description="Low complexity" evidence="4">
    <location>
        <begin position="38"/>
        <end position="54"/>
    </location>
</feature>
<dbReference type="PROSITE" id="PS51462">
    <property type="entry name" value="NUDIX"/>
    <property type="match status" value="1"/>
</dbReference>
<dbReference type="InterPro" id="IPR020084">
    <property type="entry name" value="NUDIX_hydrolase_CS"/>
</dbReference>
<evidence type="ECO:0000256" key="4">
    <source>
        <dbReference type="SAM" id="MobiDB-lite"/>
    </source>
</evidence>
<comment type="caution">
    <text evidence="6">The sequence shown here is derived from an EMBL/GenBank/DDBJ whole genome shotgun (WGS) entry which is preliminary data.</text>
</comment>
<evidence type="ECO:0000313" key="6">
    <source>
        <dbReference type="EMBL" id="NOV97938.1"/>
    </source>
</evidence>
<evidence type="ECO:0000256" key="1">
    <source>
        <dbReference type="ARBA" id="ARBA00001946"/>
    </source>
</evidence>
<dbReference type="PANTHER" id="PTHR43046:SF12">
    <property type="entry name" value="GDP-MANNOSE MANNOSYL HYDROLASE"/>
    <property type="match status" value="1"/>
</dbReference>
<gene>
    <name evidence="6" type="ORF">HDG69_002523</name>
</gene>
<proteinExistence type="predicted"/>
<keyword evidence="3" id="KW-0460">Magnesium</keyword>
<evidence type="ECO:0000259" key="5">
    <source>
        <dbReference type="PROSITE" id="PS51462"/>
    </source>
</evidence>
<feature type="region of interest" description="Disordered" evidence="4">
    <location>
        <begin position="31"/>
        <end position="54"/>
    </location>
</feature>
<organism evidence="6 7">
    <name type="scientific">Isoptericola halotolerans</name>
    <dbReference type="NCBI Taxonomy" id="300560"/>
    <lineage>
        <taxon>Bacteria</taxon>
        <taxon>Bacillati</taxon>
        <taxon>Actinomycetota</taxon>
        <taxon>Actinomycetes</taxon>
        <taxon>Micrococcales</taxon>
        <taxon>Promicromonosporaceae</taxon>
        <taxon>Isoptericola</taxon>
    </lineage>
</organism>
<keyword evidence="2" id="KW-0378">Hydrolase</keyword>
<dbReference type="RefSeq" id="WP_343036424.1">
    <property type="nucleotide sequence ID" value="NZ_BAAAML010000005.1"/>
</dbReference>
<comment type="cofactor">
    <cofactor evidence="1">
        <name>Mg(2+)</name>
        <dbReference type="ChEBI" id="CHEBI:18420"/>
    </cofactor>
</comment>
<protein>
    <submittedName>
        <fullName evidence="6">8-oxo-dGTP pyrophosphatase MutT (NUDIX family)</fullName>
    </submittedName>
</protein>
<dbReference type="InterPro" id="IPR000086">
    <property type="entry name" value="NUDIX_hydrolase_dom"/>
</dbReference>
<dbReference type="EMBL" id="JABEZU010000003">
    <property type="protein sequence ID" value="NOV97938.1"/>
    <property type="molecule type" value="Genomic_DNA"/>
</dbReference>
<dbReference type="Proteomes" id="UP000757540">
    <property type="component" value="Unassembled WGS sequence"/>
</dbReference>
<keyword evidence="7" id="KW-1185">Reference proteome</keyword>
<dbReference type="PROSITE" id="PS00893">
    <property type="entry name" value="NUDIX_BOX"/>
    <property type="match status" value="1"/>
</dbReference>
<sequence length="230" mass="24928">MWIIVGNATSVRGTYAERHAEPIERAVRAQACSGDGGAPSVTSSEPAAASVSSSLGPDWVLGEDGLRHRRAARVIVLDEAGRALLVRGHDADQPGRSWWFTVGGGIEPGESEVAAAVREAHEEAGLELAEDDLEGPVMTRAGIFHFFAETCRQDEVFFVARVSRHEPSDAGWTPQERDVLDEMRWLSVAELRAQRIEVFPTVLPDVVAALADGWDGVVRHLGTEHDDETA</sequence>
<dbReference type="Pfam" id="PF00293">
    <property type="entry name" value="NUDIX"/>
    <property type="match status" value="1"/>
</dbReference>
<reference evidence="6 7" key="1">
    <citation type="submission" date="2020-05" db="EMBL/GenBank/DDBJ databases">
        <title>Genomic Encyclopedia of Type Strains, Phase III (KMG-III): the genomes of soil and plant-associated and newly described type strains.</title>
        <authorList>
            <person name="Whitman W."/>
        </authorList>
    </citation>
    <scope>NUCLEOTIDE SEQUENCE [LARGE SCALE GENOMIC DNA]</scope>
    <source>
        <strain evidence="6 7">KCTC 19046</strain>
    </source>
</reference>